<evidence type="ECO:0000313" key="3">
    <source>
        <dbReference type="Proteomes" id="UP000001565"/>
    </source>
</evidence>
<dbReference type="KEGG" id="ots:OTBS_2008"/>
<evidence type="ECO:0000313" key="1">
    <source>
        <dbReference type="EMBL" id="CAM80141.1"/>
    </source>
</evidence>
<dbReference type="EMBL" id="AM494475">
    <property type="protein sequence ID" value="CAM80141.1"/>
    <property type="molecule type" value="Genomic_DNA"/>
</dbReference>
<sequence length="179" mass="20841">MIMYRNNLYHNSANNPTSTEIVQLATNFIFKKESNNSLLLIGWDNSQYNDIIKKAKSDCTRAKEAISYIFSGIKQYTVVEHYEYAKKTYNTLYAVEKLNHNQLMPIVVKYDNESILNSSKKLLTDKELTIVYNDLKERPSELDTFTDDNRIAYYEDNIHIYTPNQFKDCIGDISSCTSE</sequence>
<accession>A5CDW7</accession>
<dbReference type="HOGENOM" id="CLU_1487626_0_0_5"/>
<dbReference type="KEGG" id="ots:OTBS_1075"/>
<gene>
    <name evidence="1" type="primary">rhp4</name>
    <name evidence="1" type="ordered locus">OTBS_1075</name>
    <name evidence="2" type="ordered locus">OTBS_2008</name>
</gene>
<evidence type="ECO:0000313" key="2">
    <source>
        <dbReference type="EMBL" id="CAM81103.1"/>
    </source>
</evidence>
<name>A5CDW7_ORITB</name>
<dbReference type="Proteomes" id="UP000001565">
    <property type="component" value="Chromosome"/>
</dbReference>
<reference evidence="1 3" key="1">
    <citation type="journal article" date="2007" name="Proc. Natl. Acad. Sci. U.S.A.">
        <title>The Orientia tsutsugamushi genome reveals massive proliferation of conjugative type IV secretion system and host-cell interaction genes.</title>
        <authorList>
            <person name="Cho N.-H."/>
            <person name="Kim H.-R."/>
            <person name="Lee J.-H."/>
            <person name="Kim S.-Y."/>
            <person name="Kim J."/>
            <person name="Cha S."/>
            <person name="Kim S.-Y."/>
            <person name="Darby A.C."/>
            <person name="Fuxelius H.-H."/>
            <person name="Yin J."/>
            <person name="Kim J.H."/>
            <person name="Kim J."/>
            <person name="Lee S.J."/>
            <person name="Koh Y.-S."/>
            <person name="Jang W.-J."/>
            <person name="Park K.-H."/>
            <person name="Andersson S.G.E."/>
            <person name="Choi M.-S."/>
            <person name="Kim I.-S."/>
        </authorList>
    </citation>
    <scope>NUCLEOTIDE SEQUENCE [LARGE SCALE GENOMIC DNA]</scope>
    <source>
        <strain evidence="1 3">Boryong</strain>
    </source>
</reference>
<dbReference type="EMBL" id="AM494475">
    <property type="protein sequence ID" value="CAM81103.1"/>
    <property type="molecule type" value="Genomic_DNA"/>
</dbReference>
<organism evidence="1 3">
    <name type="scientific">Orientia tsutsugamushi (strain Boryong)</name>
    <name type="common">Rickettsia tsutsugamushi</name>
    <dbReference type="NCBI Taxonomy" id="357244"/>
    <lineage>
        <taxon>Bacteria</taxon>
        <taxon>Pseudomonadati</taxon>
        <taxon>Pseudomonadota</taxon>
        <taxon>Alphaproteobacteria</taxon>
        <taxon>Rickettsiales</taxon>
        <taxon>Rickettsiaceae</taxon>
        <taxon>Rickettsieae</taxon>
        <taxon>Orientia</taxon>
    </lineage>
</organism>
<protein>
    <submittedName>
        <fullName evidence="1">Uncharacterized protein</fullName>
    </submittedName>
</protein>
<proteinExistence type="predicted"/>
<dbReference type="AlphaFoldDB" id="A5CDW7"/>